<evidence type="ECO:0000313" key="2">
    <source>
        <dbReference type="Proteomes" id="UP000814140"/>
    </source>
</evidence>
<proteinExistence type="predicted"/>
<reference evidence="1" key="1">
    <citation type="submission" date="2021-03" db="EMBL/GenBank/DDBJ databases">
        <authorList>
            <consortium name="DOE Joint Genome Institute"/>
            <person name="Ahrendt S."/>
            <person name="Looney B.P."/>
            <person name="Miyauchi S."/>
            <person name="Morin E."/>
            <person name="Drula E."/>
            <person name="Courty P.E."/>
            <person name="Chicoki N."/>
            <person name="Fauchery L."/>
            <person name="Kohler A."/>
            <person name="Kuo A."/>
            <person name="Labutti K."/>
            <person name="Pangilinan J."/>
            <person name="Lipzen A."/>
            <person name="Riley R."/>
            <person name="Andreopoulos W."/>
            <person name="He G."/>
            <person name="Johnson J."/>
            <person name="Barry K.W."/>
            <person name="Grigoriev I.V."/>
            <person name="Nagy L."/>
            <person name="Hibbett D."/>
            <person name="Henrissat B."/>
            <person name="Matheny P.B."/>
            <person name="Labbe J."/>
            <person name="Martin F."/>
        </authorList>
    </citation>
    <scope>NUCLEOTIDE SEQUENCE</scope>
    <source>
        <strain evidence="1">HHB10654</strain>
    </source>
</reference>
<evidence type="ECO:0000313" key="1">
    <source>
        <dbReference type="EMBL" id="KAI0069248.1"/>
    </source>
</evidence>
<keyword evidence="2" id="KW-1185">Reference proteome</keyword>
<reference evidence="1" key="2">
    <citation type="journal article" date="2022" name="New Phytol.">
        <title>Evolutionary transition to the ectomycorrhizal habit in the genomes of a hyperdiverse lineage of mushroom-forming fungi.</title>
        <authorList>
            <person name="Looney B."/>
            <person name="Miyauchi S."/>
            <person name="Morin E."/>
            <person name="Drula E."/>
            <person name="Courty P.E."/>
            <person name="Kohler A."/>
            <person name="Kuo A."/>
            <person name="LaButti K."/>
            <person name="Pangilinan J."/>
            <person name="Lipzen A."/>
            <person name="Riley R."/>
            <person name="Andreopoulos W."/>
            <person name="He G."/>
            <person name="Johnson J."/>
            <person name="Nolan M."/>
            <person name="Tritt A."/>
            <person name="Barry K.W."/>
            <person name="Grigoriev I.V."/>
            <person name="Nagy L.G."/>
            <person name="Hibbett D."/>
            <person name="Henrissat B."/>
            <person name="Matheny P.B."/>
            <person name="Labbe J."/>
            <person name="Martin F.M."/>
        </authorList>
    </citation>
    <scope>NUCLEOTIDE SEQUENCE</scope>
    <source>
        <strain evidence="1">HHB10654</strain>
    </source>
</reference>
<dbReference type="Proteomes" id="UP000814140">
    <property type="component" value="Unassembled WGS sequence"/>
</dbReference>
<gene>
    <name evidence="1" type="ORF">BV25DRAFT_119063</name>
</gene>
<sequence>MLCNWYTTANVFFCKSIVKRNKILFARPLPIIAPHHQGPSIFRSVHSCRVALGPSVATKPTSNPQQYPILSPSNTSHTDAVDHLHVPADLTPAKLSRASAAAIRVSLNGQALWDAFHLWNSLRWSRNQYSPTPGFRYTKPTARFMPIDFGQAVPSQLAGHTLIHGLIRAGETRIAAKLAHQMQEDGLELRRKTFESLLQALHPSNVVPGEDRTVYDRTKSDASLKSVLKDETVLDIRYVMPADPLTAFTVRLLRGARQHRWQRTQSMYDTAISACLMQGEIIVASLLLAILFQEFSLGRAASQQARSEVSDDRSAKEVSVHLPRRGHRLLPTKLPYLSFQETIRFIGEQRSRDVDDPLFQDSTQALANLAALLDARELPMKHLSSLIKLLYSYPRNDLEVWIKLRGGEPRSYNAYLYFNAVLVRLCRNLPTEVPREGSRPSFHLRLPALDLESYNALLNYSLTRRHSLQLADRITTHMVSQRRPPLSPSIVTYNIFLRGSTLMRRNDISKKVLEALARNMSPEDRRASLLSFGKHHDSSSKRDAYGISAAKKTAIDRGVRRIQMGNTAIPDADTRISASPHSLVAYIKYLVVTNRSAAVGDILFNLIPELVSVDHPEWGELPGEVRDRLRRQQRRQSREGSVKAAVGYGPHFFAAVLHALCKAGKTGLAERVWTLAKAAEQASWDTPNPWCLSIHAYTSMLQVYASEARKGLQMVPSKPTALAMRWQPTSATKANAVGWAHFILSNQVWRSSDRRRSPMGMRMGHRLYLSMQLGSQSIYESLQLLQAEGRPLPKKLEPPVPDERFFNAALDVFGRRAGIHTRRTYATRAYWRRRLRRAQRRFLDTGAQSHHWSAKVEQIALDMHAAGYSIPAGFQEMFVGRWETRDPAGDAVLVRRKDPPFSFGRRGRARFLPHRVQTLKTKGLPVKRLPVDSQKSRSCSDSSVI</sequence>
<comment type="caution">
    <text evidence="1">The sequence shown here is derived from an EMBL/GenBank/DDBJ whole genome shotgun (WGS) entry which is preliminary data.</text>
</comment>
<name>A0ACB8TLI3_9AGAM</name>
<protein>
    <submittedName>
        <fullName evidence="1">Uncharacterized protein</fullName>
    </submittedName>
</protein>
<accession>A0ACB8TLI3</accession>
<dbReference type="EMBL" id="MU277187">
    <property type="protein sequence ID" value="KAI0069248.1"/>
    <property type="molecule type" value="Genomic_DNA"/>
</dbReference>
<organism evidence="1 2">
    <name type="scientific">Artomyces pyxidatus</name>
    <dbReference type="NCBI Taxonomy" id="48021"/>
    <lineage>
        <taxon>Eukaryota</taxon>
        <taxon>Fungi</taxon>
        <taxon>Dikarya</taxon>
        <taxon>Basidiomycota</taxon>
        <taxon>Agaricomycotina</taxon>
        <taxon>Agaricomycetes</taxon>
        <taxon>Russulales</taxon>
        <taxon>Auriscalpiaceae</taxon>
        <taxon>Artomyces</taxon>
    </lineage>
</organism>